<keyword evidence="2" id="KW-0812">Transmembrane</keyword>
<evidence type="ECO:0000256" key="2">
    <source>
        <dbReference type="SAM" id="Phobius"/>
    </source>
</evidence>
<dbReference type="Pfam" id="PF00067">
    <property type="entry name" value="p450"/>
    <property type="match status" value="1"/>
</dbReference>
<proteinExistence type="predicted"/>
<dbReference type="PANTHER" id="PTHR24305">
    <property type="entry name" value="CYTOCHROME P450"/>
    <property type="match status" value="1"/>
</dbReference>
<dbReference type="FunFam" id="1.10.630.10:FF:000051">
    <property type="entry name" value="Cytochrome P450 monooxygenase (Fum15)"/>
    <property type="match status" value="1"/>
</dbReference>
<dbReference type="InterPro" id="IPR002401">
    <property type="entry name" value="Cyt_P450_E_grp-I"/>
</dbReference>
<dbReference type="Gene3D" id="1.10.630.10">
    <property type="entry name" value="Cytochrome P450"/>
    <property type="match status" value="1"/>
</dbReference>
<name>A0A8K0L8Z5_9PEZI</name>
<dbReference type="PRINTS" id="PR00463">
    <property type="entry name" value="EP450I"/>
</dbReference>
<feature type="transmembrane region" description="Helical" evidence="2">
    <location>
        <begin position="40"/>
        <end position="67"/>
    </location>
</feature>
<reference evidence="3" key="1">
    <citation type="submission" date="2021-07" db="EMBL/GenBank/DDBJ databases">
        <title>Elsinoe batatas strain:CRI-CJ2 Genome sequencing and assembly.</title>
        <authorList>
            <person name="Huang L."/>
        </authorList>
    </citation>
    <scope>NUCLEOTIDE SEQUENCE</scope>
    <source>
        <strain evidence="3">CRI-CJ2</strain>
    </source>
</reference>
<keyword evidence="2" id="KW-0472">Membrane</keyword>
<dbReference type="InterPro" id="IPR036396">
    <property type="entry name" value="Cyt_P450_sf"/>
</dbReference>
<protein>
    <recommendedName>
        <fullName evidence="5">Cytochrome P450</fullName>
    </recommendedName>
</protein>
<dbReference type="CDD" id="cd11069">
    <property type="entry name" value="CYP_FUM15-like"/>
    <property type="match status" value="1"/>
</dbReference>
<dbReference type="GO" id="GO:0016705">
    <property type="term" value="F:oxidoreductase activity, acting on paired donors, with incorporation or reduction of molecular oxygen"/>
    <property type="evidence" value="ECO:0007669"/>
    <property type="project" value="InterPro"/>
</dbReference>
<dbReference type="InterPro" id="IPR001128">
    <property type="entry name" value="Cyt_P450"/>
</dbReference>
<dbReference type="GO" id="GO:0005506">
    <property type="term" value="F:iron ion binding"/>
    <property type="evidence" value="ECO:0007669"/>
    <property type="project" value="InterPro"/>
</dbReference>
<accession>A0A8K0L8Z5</accession>
<dbReference type="GO" id="GO:0020037">
    <property type="term" value="F:heme binding"/>
    <property type="evidence" value="ECO:0007669"/>
    <property type="project" value="InterPro"/>
</dbReference>
<dbReference type="Proteomes" id="UP000809789">
    <property type="component" value="Unassembled WGS sequence"/>
</dbReference>
<sequence>MPRAINDLRMPPTQKMVAVSALTAYLITHFKSEMSIQGSFVLTSLAIFSGAFLGWAFWSVLIFPIYISPLRDLPSPPNATLFMGHSARISKEPTGIPMRDWANEVPNKGLIRYLHWLNNERVLVTSPKAIAEVLVTKNYEFIKPKLVREGLGRILGVGILLAEGDEHKRQRKALSPAFAFRHVKDLYQTFWDKSNELVERISYDIAHRPADYGHANNVVEVGDYTSRATLDIIGTAGLGQDFGSIADPNNTLSQHYKTIFQPPRFARYLQMASVVLPGWFMRNIPLKRNYEIMAARKYIRETCQQLIDNKRAKMKRCRNDFDILSVAMESGGFTDEELINQTMTFLVAGHETTSTAMLWTIYLLIQNPEVQTRLREEIHANLPSPRSKSGRKISWHQIDNLPYLAAVCNEALRIQAPVSLTMRVAAQDSTILDHPIPKGTIIIIAPWATNNSFESWGPDAMTFNPERWLREGQANRGGADSNYAFLTFLAGPRSCIGAAFARAEFMCLMAAFVGRFKFEFKDPGYVAEIVGGITAKPKGGLHIKLEECEW</sequence>
<evidence type="ECO:0008006" key="5">
    <source>
        <dbReference type="Google" id="ProtNLM"/>
    </source>
</evidence>
<dbReference type="AlphaFoldDB" id="A0A8K0L8Z5"/>
<keyword evidence="1" id="KW-0479">Metal-binding</keyword>
<dbReference type="GO" id="GO:0004497">
    <property type="term" value="F:monooxygenase activity"/>
    <property type="evidence" value="ECO:0007669"/>
    <property type="project" value="InterPro"/>
</dbReference>
<dbReference type="EMBL" id="JAESVG020000001">
    <property type="protein sequence ID" value="KAG8631122.1"/>
    <property type="molecule type" value="Genomic_DNA"/>
</dbReference>
<keyword evidence="1" id="KW-0408">Iron</keyword>
<evidence type="ECO:0000313" key="3">
    <source>
        <dbReference type="EMBL" id="KAG8631122.1"/>
    </source>
</evidence>
<evidence type="ECO:0000256" key="1">
    <source>
        <dbReference type="PIRSR" id="PIRSR602401-1"/>
    </source>
</evidence>
<comment type="caution">
    <text evidence="3">The sequence shown here is derived from an EMBL/GenBank/DDBJ whole genome shotgun (WGS) entry which is preliminary data.</text>
</comment>
<keyword evidence="2" id="KW-1133">Transmembrane helix</keyword>
<keyword evidence="1" id="KW-0349">Heme</keyword>
<keyword evidence="4" id="KW-1185">Reference proteome</keyword>
<dbReference type="InterPro" id="IPR050121">
    <property type="entry name" value="Cytochrome_P450_monoxygenase"/>
</dbReference>
<evidence type="ECO:0000313" key="4">
    <source>
        <dbReference type="Proteomes" id="UP000809789"/>
    </source>
</evidence>
<dbReference type="PRINTS" id="PR00385">
    <property type="entry name" value="P450"/>
</dbReference>
<organism evidence="3 4">
    <name type="scientific">Elsinoe batatas</name>
    <dbReference type="NCBI Taxonomy" id="2601811"/>
    <lineage>
        <taxon>Eukaryota</taxon>
        <taxon>Fungi</taxon>
        <taxon>Dikarya</taxon>
        <taxon>Ascomycota</taxon>
        <taxon>Pezizomycotina</taxon>
        <taxon>Dothideomycetes</taxon>
        <taxon>Dothideomycetidae</taxon>
        <taxon>Myriangiales</taxon>
        <taxon>Elsinoaceae</taxon>
        <taxon>Elsinoe</taxon>
    </lineage>
</organism>
<dbReference type="SUPFAM" id="SSF48264">
    <property type="entry name" value="Cytochrome P450"/>
    <property type="match status" value="1"/>
</dbReference>
<comment type="cofactor">
    <cofactor evidence="1">
        <name>heme</name>
        <dbReference type="ChEBI" id="CHEBI:30413"/>
    </cofactor>
</comment>
<dbReference type="PANTHER" id="PTHR24305:SF227">
    <property type="entry name" value="P450, PUTATIVE (EUROFUNG)-RELATED"/>
    <property type="match status" value="1"/>
</dbReference>
<gene>
    <name evidence="3" type="ORF">KVT40_000262</name>
</gene>
<dbReference type="OrthoDB" id="1470350at2759"/>
<feature type="binding site" description="axial binding residue" evidence="1">
    <location>
        <position position="495"/>
    </location>
    <ligand>
        <name>heme</name>
        <dbReference type="ChEBI" id="CHEBI:30413"/>
    </ligand>
    <ligandPart>
        <name>Fe</name>
        <dbReference type="ChEBI" id="CHEBI:18248"/>
    </ligandPart>
</feature>